<accession>A0ABQ3V6D2</accession>
<evidence type="ECO:0000313" key="2">
    <source>
        <dbReference type="EMBL" id="GHO60508.1"/>
    </source>
</evidence>
<gene>
    <name evidence="2" type="ORF">KSB_89830</name>
</gene>
<evidence type="ECO:0000313" key="3">
    <source>
        <dbReference type="Proteomes" id="UP000654345"/>
    </source>
</evidence>
<keyword evidence="3" id="KW-1185">Reference proteome</keyword>
<comment type="caution">
    <text evidence="2">The sequence shown here is derived from an EMBL/GenBank/DDBJ whole genome shotgun (WGS) entry which is preliminary data.</text>
</comment>
<protein>
    <submittedName>
        <fullName evidence="2">Uncharacterized protein</fullName>
    </submittedName>
</protein>
<feature type="compositionally biased region" description="Basic and acidic residues" evidence="1">
    <location>
        <begin position="39"/>
        <end position="55"/>
    </location>
</feature>
<evidence type="ECO:0000256" key="1">
    <source>
        <dbReference type="SAM" id="MobiDB-lite"/>
    </source>
</evidence>
<dbReference type="Proteomes" id="UP000654345">
    <property type="component" value="Unassembled WGS sequence"/>
</dbReference>
<name>A0ABQ3V6D2_9CHLR</name>
<sequence>MDLMELPQYAMAYQVWEAQYVALEEAHVQKGTQAQGSPRDYRDIPRGEYQAHHSC</sequence>
<feature type="region of interest" description="Disordered" evidence="1">
    <location>
        <begin position="29"/>
        <end position="55"/>
    </location>
</feature>
<reference evidence="2 3" key="1">
    <citation type="journal article" date="2021" name="Int. J. Syst. Evol. Microbiol.">
        <title>Reticulibacter mediterranei gen. nov., sp. nov., within the new family Reticulibacteraceae fam. nov., and Ktedonospora formicarum gen. nov., sp. nov., Ktedonobacter robiniae sp. nov., Dictyobacter formicarum sp. nov. and Dictyobacter arantiisoli sp. nov., belonging to the class Ktedonobacteria.</title>
        <authorList>
            <person name="Yabe S."/>
            <person name="Zheng Y."/>
            <person name="Wang C.M."/>
            <person name="Sakai Y."/>
            <person name="Abe K."/>
            <person name="Yokota A."/>
            <person name="Donadio S."/>
            <person name="Cavaletti L."/>
            <person name="Monciardini P."/>
        </authorList>
    </citation>
    <scope>NUCLEOTIDE SEQUENCE [LARGE SCALE GENOMIC DNA]</scope>
    <source>
        <strain evidence="2 3">SOSP1-30</strain>
    </source>
</reference>
<proteinExistence type="predicted"/>
<organism evidence="2 3">
    <name type="scientific">Ktedonobacter robiniae</name>
    <dbReference type="NCBI Taxonomy" id="2778365"/>
    <lineage>
        <taxon>Bacteria</taxon>
        <taxon>Bacillati</taxon>
        <taxon>Chloroflexota</taxon>
        <taxon>Ktedonobacteria</taxon>
        <taxon>Ktedonobacterales</taxon>
        <taxon>Ktedonobacteraceae</taxon>
        <taxon>Ktedonobacter</taxon>
    </lineage>
</organism>
<dbReference type="EMBL" id="BNJG01000005">
    <property type="protein sequence ID" value="GHO60508.1"/>
    <property type="molecule type" value="Genomic_DNA"/>
</dbReference>